<dbReference type="SFLD" id="SFLDG01129">
    <property type="entry name" value="C1.5:_HAD__Beta-PGM__Phosphata"/>
    <property type="match status" value="1"/>
</dbReference>
<dbReference type="Gene3D" id="1.10.150.750">
    <property type="match status" value="1"/>
</dbReference>
<dbReference type="Proteomes" id="UP000252884">
    <property type="component" value="Unassembled WGS sequence"/>
</dbReference>
<dbReference type="InterPro" id="IPR051540">
    <property type="entry name" value="S-2-haloacid_dehalogenase"/>
</dbReference>
<dbReference type="AlphaFoldDB" id="A0A368Y3Q7"/>
<dbReference type="InterPro" id="IPR036412">
    <property type="entry name" value="HAD-like_sf"/>
</dbReference>
<dbReference type="RefSeq" id="WP_114468247.1">
    <property type="nucleotide sequence ID" value="NZ_QPJK01000003.1"/>
</dbReference>
<dbReference type="SUPFAM" id="SSF56784">
    <property type="entry name" value="HAD-like"/>
    <property type="match status" value="1"/>
</dbReference>
<dbReference type="Gene3D" id="3.40.50.1000">
    <property type="entry name" value="HAD superfamily/HAD-like"/>
    <property type="match status" value="1"/>
</dbReference>
<accession>A0A368Y3Q7</accession>
<keyword evidence="1" id="KW-0378">Hydrolase</keyword>
<dbReference type="PRINTS" id="PR00413">
    <property type="entry name" value="HADHALOGNASE"/>
</dbReference>
<dbReference type="SFLD" id="SFLDS00003">
    <property type="entry name" value="Haloacid_Dehalogenase"/>
    <property type="match status" value="1"/>
</dbReference>
<keyword evidence="3" id="KW-1185">Reference proteome</keyword>
<name>A0A368Y3Q7_9BURK</name>
<dbReference type="NCBIfam" id="TIGR01428">
    <property type="entry name" value="HAD_type_II"/>
    <property type="match status" value="1"/>
</dbReference>
<evidence type="ECO:0000256" key="1">
    <source>
        <dbReference type="ARBA" id="ARBA00022801"/>
    </source>
</evidence>
<dbReference type="PANTHER" id="PTHR43316:SF9">
    <property type="entry name" value="ACID DEHALOGENASE, PUTATIVE (AFU_ORTHOLOGUE AFUA_6G14460)-RELATED"/>
    <property type="match status" value="1"/>
</dbReference>
<comment type="caution">
    <text evidence="2">The sequence shown here is derived from an EMBL/GenBank/DDBJ whole genome shotgun (WGS) entry which is preliminary data.</text>
</comment>
<protein>
    <submittedName>
        <fullName evidence="2">2-haloacid dehalogenase</fullName>
    </submittedName>
</protein>
<dbReference type="PANTHER" id="PTHR43316">
    <property type="entry name" value="HYDROLASE, HALOACID DELAHOGENASE-RELATED"/>
    <property type="match status" value="1"/>
</dbReference>
<dbReference type="OrthoDB" id="9785638at2"/>
<evidence type="ECO:0000313" key="2">
    <source>
        <dbReference type="EMBL" id="RCW72864.1"/>
    </source>
</evidence>
<gene>
    <name evidence="2" type="ORF">DES41_103472</name>
</gene>
<proteinExistence type="predicted"/>
<reference evidence="2 3" key="1">
    <citation type="submission" date="2018-07" db="EMBL/GenBank/DDBJ databases">
        <title>Genomic Encyclopedia of Type Strains, Phase IV (KMG-IV): sequencing the most valuable type-strain genomes for metagenomic binning, comparative biology and taxonomic classification.</title>
        <authorList>
            <person name="Goeker M."/>
        </authorList>
    </citation>
    <scope>NUCLEOTIDE SEQUENCE [LARGE SCALE GENOMIC DNA]</scope>
    <source>
        <strain evidence="2 3">DSM 21634</strain>
    </source>
</reference>
<dbReference type="Pfam" id="PF00702">
    <property type="entry name" value="Hydrolase"/>
    <property type="match status" value="1"/>
</dbReference>
<dbReference type="InterPro" id="IPR006439">
    <property type="entry name" value="HAD-SF_hydro_IA"/>
</dbReference>
<dbReference type="InterPro" id="IPR006328">
    <property type="entry name" value="2-HAD"/>
</dbReference>
<sequence length="236" mass="25957">MFASNFGSKPQWLTFDCYGTLIQWDEGLVEAVRQILATKPGAAGVTPQQLITAYDTHEHALEAERPHRNFRDVAGAALGLALRDLGLPYTPADIELLTGRIAAMPPFQEVVPALAQLKRMGFRLCVVSNTDDDIIAGNVAQLGGHIDHVITAQQSQAYKPTREIFAHAHQALGVTHADVVHICASPHLDLQAARDIGFRCVWIDRATARRPLPDYTPDAILSRLDRVPVLFKNLGW</sequence>
<dbReference type="EMBL" id="QPJK01000003">
    <property type="protein sequence ID" value="RCW72864.1"/>
    <property type="molecule type" value="Genomic_DNA"/>
</dbReference>
<organism evidence="2 3">
    <name type="scientific">Pseudorhodoferax soli</name>
    <dbReference type="NCBI Taxonomy" id="545864"/>
    <lineage>
        <taxon>Bacteria</taxon>
        <taxon>Pseudomonadati</taxon>
        <taxon>Pseudomonadota</taxon>
        <taxon>Betaproteobacteria</taxon>
        <taxon>Burkholderiales</taxon>
        <taxon>Comamonadaceae</taxon>
    </lineage>
</organism>
<dbReference type="InterPro" id="IPR023214">
    <property type="entry name" value="HAD_sf"/>
</dbReference>
<evidence type="ECO:0000313" key="3">
    <source>
        <dbReference type="Proteomes" id="UP000252884"/>
    </source>
</evidence>
<dbReference type="GO" id="GO:0019120">
    <property type="term" value="F:hydrolase activity, acting on acid halide bonds, in C-halide compounds"/>
    <property type="evidence" value="ECO:0007669"/>
    <property type="project" value="InterPro"/>
</dbReference>